<organism evidence="2 3">
    <name type="scientific">Trifolium subterraneum</name>
    <name type="common">Subterranean clover</name>
    <dbReference type="NCBI Taxonomy" id="3900"/>
    <lineage>
        <taxon>Eukaryota</taxon>
        <taxon>Viridiplantae</taxon>
        <taxon>Streptophyta</taxon>
        <taxon>Embryophyta</taxon>
        <taxon>Tracheophyta</taxon>
        <taxon>Spermatophyta</taxon>
        <taxon>Magnoliopsida</taxon>
        <taxon>eudicotyledons</taxon>
        <taxon>Gunneridae</taxon>
        <taxon>Pentapetalae</taxon>
        <taxon>rosids</taxon>
        <taxon>fabids</taxon>
        <taxon>Fabales</taxon>
        <taxon>Fabaceae</taxon>
        <taxon>Papilionoideae</taxon>
        <taxon>50 kb inversion clade</taxon>
        <taxon>NPAAA clade</taxon>
        <taxon>Hologalegina</taxon>
        <taxon>IRL clade</taxon>
        <taxon>Trifolieae</taxon>
        <taxon>Trifolium</taxon>
    </lineage>
</organism>
<dbReference type="EMBL" id="DF973714">
    <property type="protein sequence ID" value="GAU38401.1"/>
    <property type="molecule type" value="Genomic_DNA"/>
</dbReference>
<sequence length="121" mass="13340">MCGNDVECSRHLFIHCDFAAHIWYAICRWLGVVVILPPEVMMMNDKIFNEVAGVVDDAVDMIQRLSWQWFVRCVIFAATGLAELGNLLSAILGLVSAQGRGGLLGPWFANSGCCSLFLFVS</sequence>
<dbReference type="AlphaFoldDB" id="A0A2Z6N3X1"/>
<feature type="transmembrane region" description="Helical" evidence="1">
    <location>
        <begin position="101"/>
        <end position="120"/>
    </location>
</feature>
<keyword evidence="1" id="KW-1133">Transmembrane helix</keyword>
<protein>
    <recommendedName>
        <fullName evidence="4">Reverse transcriptase zinc-binding domain-containing protein</fullName>
    </recommendedName>
</protein>
<dbReference type="Proteomes" id="UP000242715">
    <property type="component" value="Unassembled WGS sequence"/>
</dbReference>
<reference evidence="3" key="1">
    <citation type="journal article" date="2017" name="Front. Plant Sci.">
        <title>Climate Clever Clovers: New Paradigm to Reduce the Environmental Footprint of Ruminants by Breeding Low Methanogenic Forages Utilizing Haplotype Variation.</title>
        <authorList>
            <person name="Kaur P."/>
            <person name="Appels R."/>
            <person name="Bayer P.E."/>
            <person name="Keeble-Gagnere G."/>
            <person name="Wang J."/>
            <person name="Hirakawa H."/>
            <person name="Shirasawa K."/>
            <person name="Vercoe P."/>
            <person name="Stefanova K."/>
            <person name="Durmic Z."/>
            <person name="Nichols P."/>
            <person name="Revell C."/>
            <person name="Isobe S.N."/>
            <person name="Edwards D."/>
            <person name="Erskine W."/>
        </authorList>
    </citation>
    <scope>NUCLEOTIDE SEQUENCE [LARGE SCALE GENOMIC DNA]</scope>
    <source>
        <strain evidence="3">cv. Daliak</strain>
    </source>
</reference>
<evidence type="ECO:0000256" key="1">
    <source>
        <dbReference type="SAM" id="Phobius"/>
    </source>
</evidence>
<feature type="transmembrane region" description="Helical" evidence="1">
    <location>
        <begin position="12"/>
        <end position="36"/>
    </location>
</feature>
<dbReference type="OrthoDB" id="1393472at2759"/>
<keyword evidence="1" id="KW-0472">Membrane</keyword>
<evidence type="ECO:0000313" key="3">
    <source>
        <dbReference type="Proteomes" id="UP000242715"/>
    </source>
</evidence>
<feature type="transmembrane region" description="Helical" evidence="1">
    <location>
        <begin position="69"/>
        <end position="95"/>
    </location>
</feature>
<keyword evidence="3" id="KW-1185">Reference proteome</keyword>
<evidence type="ECO:0000313" key="2">
    <source>
        <dbReference type="EMBL" id="GAU38401.1"/>
    </source>
</evidence>
<proteinExistence type="predicted"/>
<evidence type="ECO:0008006" key="4">
    <source>
        <dbReference type="Google" id="ProtNLM"/>
    </source>
</evidence>
<gene>
    <name evidence="2" type="ORF">TSUD_52260</name>
</gene>
<keyword evidence="1" id="KW-0812">Transmembrane</keyword>
<accession>A0A2Z6N3X1</accession>
<name>A0A2Z6N3X1_TRISU</name>